<dbReference type="SUPFAM" id="SSF53335">
    <property type="entry name" value="S-adenosyl-L-methionine-dependent methyltransferases"/>
    <property type="match status" value="1"/>
</dbReference>
<protein>
    <submittedName>
        <fullName evidence="6">RNA methyltransferase, TrmA family, putative</fullName>
    </submittedName>
</protein>
<feature type="compositionally biased region" description="Acidic residues" evidence="5">
    <location>
        <begin position="873"/>
        <end position="886"/>
    </location>
</feature>
<comment type="similarity">
    <text evidence="4">Belongs to the class I-like SAM-binding methyltransferase superfamily. RNA M5U methyltransferase family.</text>
</comment>
<proteinExistence type="inferred from homology"/>
<evidence type="ECO:0000256" key="3">
    <source>
        <dbReference type="ARBA" id="ARBA00022691"/>
    </source>
</evidence>
<dbReference type="InterPro" id="IPR029063">
    <property type="entry name" value="SAM-dependent_MTases_sf"/>
</dbReference>
<dbReference type="PROSITE" id="PS51687">
    <property type="entry name" value="SAM_MT_RNA_M5U"/>
    <property type="match status" value="1"/>
</dbReference>
<keyword evidence="2 4" id="KW-0808">Transferase</keyword>
<dbReference type="InterPro" id="IPR010280">
    <property type="entry name" value="U5_MeTrfase_fam"/>
</dbReference>
<feature type="region of interest" description="Disordered" evidence="5">
    <location>
        <begin position="305"/>
        <end position="361"/>
    </location>
</feature>
<feature type="region of interest" description="Disordered" evidence="5">
    <location>
        <begin position="152"/>
        <end position="177"/>
    </location>
</feature>
<dbReference type="CDD" id="cd02440">
    <property type="entry name" value="AdoMet_MTases"/>
    <property type="match status" value="1"/>
</dbReference>
<feature type="binding site" evidence="4">
    <location>
        <position position="730"/>
    </location>
    <ligand>
        <name>S-adenosyl-L-methionine</name>
        <dbReference type="ChEBI" id="CHEBI:59789"/>
    </ligand>
</feature>
<dbReference type="Gene3D" id="3.40.50.150">
    <property type="entry name" value="Vaccinia Virus protein VP39"/>
    <property type="match status" value="2"/>
</dbReference>
<keyword evidence="3 4" id="KW-0949">S-adenosyl-L-methionine</keyword>
<gene>
    <name evidence="6" type="ORF">BN1204_063950</name>
</gene>
<feature type="compositionally biased region" description="Low complexity" evidence="5">
    <location>
        <begin position="166"/>
        <end position="177"/>
    </location>
</feature>
<reference evidence="6" key="1">
    <citation type="journal article" date="2015" name="PLoS ONE">
        <title>Comprehensive Evaluation of Toxoplasma gondii VEG and Neospora caninum LIV Genomes with Tachyzoite Stage Transcriptome and Proteome Defines Novel Transcript Features.</title>
        <authorList>
            <person name="Ramaprasad A."/>
            <person name="Mourier T."/>
            <person name="Naeem R."/>
            <person name="Malas T.B."/>
            <person name="Moussa E."/>
            <person name="Panigrahi A."/>
            <person name="Vermont S.J."/>
            <person name="Otto T.D."/>
            <person name="Wastling J."/>
            <person name="Pain A."/>
        </authorList>
    </citation>
    <scope>NUCLEOTIDE SEQUENCE</scope>
    <source>
        <strain evidence="6">Liverpool</strain>
    </source>
</reference>
<feature type="binding site" evidence="4">
    <location>
        <position position="709"/>
    </location>
    <ligand>
        <name>S-adenosyl-L-methionine</name>
        <dbReference type="ChEBI" id="CHEBI:59789"/>
    </ligand>
</feature>
<feature type="region of interest" description="Disordered" evidence="5">
    <location>
        <begin position="842"/>
        <end position="886"/>
    </location>
</feature>
<sequence length="994" mass="109661">MRRSRHVFLSLVKMRDTQLARTLRRMQATLRRKGTSTCSTCFRRSLRNPSILYLSSRHEKSLFFKVDSCKAPASAKDGVSTGNNTASTASELVCMYTSVCAPRSPRLRSLFSWCSETSSWCSLSRLGSLSCSRIKGEFEPCLSGQQLALASSAGSSSPHRRHSRSLSRSSSHPLSSARPLCSPGIFSSLPSHRDAFAASASRPESPNACVRLLHFCTPSLFPSASSAPAHVSELTCTASQDVSLSPSGASPPGHRVSPLSQLVPCPFLSHDVSLGSPLGSSIRLCSSSLRPRSCLPVGCYEKERPEEQLASETPRRTEQCAPEDDAPPVSRQRSSGCDETSEETERSRADGLATECDERPGPTRRRLLNVVNRVQTNDILNGLKVTSLDWEGRGVVRLLVRAWRQTFSFAFFRALPGEHMTLRVDRTKSREGRKLAVSPLGTGKPSADERLPPCRHFDRHCGGCSFLHLSYEAQLREKRALLVSSASRETFFGSEQQDVLRPVVPSPSDLMYRNRSDFIFLLKNGPQLGHFHFDSPQVVDIPQCPKLMPAGRRVYKAVRERLLPILKANRELTIFNRLSGTGLLKGLTIRSAVDRDGVERVLLGFVCSQTVCNLDALSHLSQALLEDCGPALAGVVAVPMASPGREPSEAEEVVLAGAGHVVQSLGSFGDLQISIRTSFPTNALLLASFCNTVVEAAALQPHHVVWDIFSGSGLFSLLMGRQCRKVFAFDSRPENFAEMEKNLSFNGVENVTGYVADLSSRFTFRALSKHVPSHSDGNECREDGELSDEEASETSPRVEPLTYPQRIPGLYDEKEETRRRQQHLNRVAREALKLLEREGLQSPVAGAGHETGEAFVRHPERKAVRENRSNQEEGQEVEQSDDSEQDNDAIEFEGLEPPDVVILQPPRLGCDKALRRWLRRAAIPRIVYISRHPPRMFRDIGALTYLGYRLESIQPIDMFPHSALVICVASLKFVGRAGKLFPGLGDSSTRCHIS</sequence>
<dbReference type="AlphaFoldDB" id="A0A0F7UQK9"/>
<evidence type="ECO:0000256" key="4">
    <source>
        <dbReference type="PROSITE-ProRule" id="PRU01024"/>
    </source>
</evidence>
<dbReference type="Gene3D" id="2.40.50.1070">
    <property type="match status" value="1"/>
</dbReference>
<comment type="caution">
    <text evidence="4">Lacks conserved residue(s) required for the propagation of feature annotation.</text>
</comment>
<dbReference type="PANTHER" id="PTHR11061">
    <property type="entry name" value="RNA M5U METHYLTRANSFERASE"/>
    <property type="match status" value="1"/>
</dbReference>
<evidence type="ECO:0000256" key="5">
    <source>
        <dbReference type="SAM" id="MobiDB-lite"/>
    </source>
</evidence>
<dbReference type="GO" id="GO:0008173">
    <property type="term" value="F:RNA methyltransferase activity"/>
    <property type="evidence" value="ECO:0007669"/>
    <property type="project" value="InterPro"/>
</dbReference>
<keyword evidence="1 4" id="KW-0489">Methyltransferase</keyword>
<evidence type="ECO:0000313" key="6">
    <source>
        <dbReference type="EMBL" id="CEL70715.1"/>
    </source>
</evidence>
<dbReference type="GO" id="GO:0006396">
    <property type="term" value="P:RNA processing"/>
    <property type="evidence" value="ECO:0007669"/>
    <property type="project" value="InterPro"/>
</dbReference>
<dbReference type="GO" id="GO:0032259">
    <property type="term" value="P:methylation"/>
    <property type="evidence" value="ECO:0007669"/>
    <property type="project" value="UniProtKB-KW"/>
</dbReference>
<feature type="region of interest" description="Disordered" evidence="5">
    <location>
        <begin position="770"/>
        <end position="803"/>
    </location>
</feature>
<evidence type="ECO:0000256" key="1">
    <source>
        <dbReference type="ARBA" id="ARBA00022603"/>
    </source>
</evidence>
<name>A0A0F7UQK9_NEOCL</name>
<organism evidence="6">
    <name type="scientific">Neospora caninum (strain Liverpool)</name>
    <dbReference type="NCBI Taxonomy" id="572307"/>
    <lineage>
        <taxon>Eukaryota</taxon>
        <taxon>Sar</taxon>
        <taxon>Alveolata</taxon>
        <taxon>Apicomplexa</taxon>
        <taxon>Conoidasida</taxon>
        <taxon>Coccidia</taxon>
        <taxon>Eucoccidiorida</taxon>
        <taxon>Eimeriorina</taxon>
        <taxon>Sarcocystidae</taxon>
        <taxon>Neospora</taxon>
    </lineage>
</organism>
<feature type="compositionally biased region" description="Basic and acidic residues" evidence="5">
    <location>
        <begin position="850"/>
        <end position="871"/>
    </location>
</feature>
<dbReference type="EMBL" id="LN714487">
    <property type="protein sequence ID" value="CEL70715.1"/>
    <property type="molecule type" value="Genomic_DNA"/>
</dbReference>
<evidence type="ECO:0000256" key="2">
    <source>
        <dbReference type="ARBA" id="ARBA00022679"/>
    </source>
</evidence>
<feature type="compositionally biased region" description="Basic and acidic residues" evidence="5">
    <location>
        <begin position="305"/>
        <end position="318"/>
    </location>
</feature>
<accession>A0A0F7UQK9</accession>
<dbReference type="PANTHER" id="PTHR11061:SF30">
    <property type="entry name" value="TRNA (URACIL(54)-C(5))-METHYLTRANSFERASE"/>
    <property type="match status" value="1"/>
</dbReference>